<dbReference type="InterPro" id="IPR003356">
    <property type="entry name" value="DNA_methylase_A-5"/>
</dbReference>
<evidence type="ECO:0000256" key="2">
    <source>
        <dbReference type="ARBA" id="ARBA00022747"/>
    </source>
</evidence>
<dbReference type="Gene3D" id="3.40.50.150">
    <property type="entry name" value="Vaccinia Virus protein VP39"/>
    <property type="match status" value="1"/>
</dbReference>
<evidence type="ECO:0000313" key="5">
    <source>
        <dbReference type="Proteomes" id="UP000018731"/>
    </source>
</evidence>
<dbReference type="HOGENOM" id="CLU_064272_0_0_7"/>
<dbReference type="OrthoDB" id="5328403at2"/>
<dbReference type="PATRIC" id="fig|1357400.3.peg.1769"/>
<keyword evidence="5" id="KW-1185">Reference proteome</keyword>
<dbReference type="GO" id="GO:0032259">
    <property type="term" value="P:methylation"/>
    <property type="evidence" value="ECO:0007669"/>
    <property type="project" value="InterPro"/>
</dbReference>
<dbReference type="InterPro" id="IPR002052">
    <property type="entry name" value="DNA_methylase_N6_adenine_CS"/>
</dbReference>
<name>V8C7Z0_9HELI</name>
<sequence>MSHTHLDKIKAVNLGSFYTPTFIVQIAQQMLLNALSKAHISPKDCALLDSSCGYGNFLNFDNCDKANNNPKDFTDFALKIGIDIDKKAIDIATKAINTPKNPPLFIHQNALLNVNRKTFKIPPNTPLAIIGNPPYNDKTSIVQKHIKDKIYALDSALKHRDIGASFLLSFVELQADFICVLHPLSYLIKETNFKSLKRFFAHYTLIDSLIISSQIFCPNSTSFFPIIIALYERKSKVPDFANVKNHRFYTIEGKNFALNDFDFIGKYIDKYPNKSRVSDKDRVALFYTLRDINALRRSKTFLDKPTTNAINVPQEKYSLYCYVDVFKQMIERVPYYLGNCDVLIDWAEFKALESEFVKCAKSKIITPKITQYFENLLGEHYENS</sequence>
<organism evidence="4 5">
    <name type="scientific">Helicobacter macacae MIT 99-5501</name>
    <dbReference type="NCBI Taxonomy" id="1357400"/>
    <lineage>
        <taxon>Bacteria</taxon>
        <taxon>Pseudomonadati</taxon>
        <taxon>Campylobacterota</taxon>
        <taxon>Epsilonproteobacteria</taxon>
        <taxon>Campylobacterales</taxon>
        <taxon>Helicobacteraceae</taxon>
        <taxon>Helicobacter</taxon>
    </lineage>
</organism>
<gene>
    <name evidence="4" type="ORF">HMPREF2086_01323</name>
</gene>
<feature type="domain" description="DNA methylase adenine-specific" evidence="3">
    <location>
        <begin position="10"/>
        <end position="292"/>
    </location>
</feature>
<dbReference type="SUPFAM" id="SSF53335">
    <property type="entry name" value="S-adenosyl-L-methionine-dependent methyltransferases"/>
    <property type="match status" value="1"/>
</dbReference>
<evidence type="ECO:0000313" key="4">
    <source>
        <dbReference type="EMBL" id="ETD23518.1"/>
    </source>
</evidence>
<comment type="caution">
    <text evidence="4">The sequence shown here is derived from an EMBL/GenBank/DDBJ whole genome shotgun (WGS) entry which is preliminary data.</text>
</comment>
<protein>
    <recommendedName>
        <fullName evidence="3">DNA methylase adenine-specific domain-containing protein</fullName>
    </recommendedName>
</protein>
<dbReference type="InterPro" id="IPR029063">
    <property type="entry name" value="SAM-dependent_MTases_sf"/>
</dbReference>
<dbReference type="eggNOG" id="ENOG50317QX">
    <property type="taxonomic scope" value="Bacteria"/>
</dbReference>
<dbReference type="PROSITE" id="PS00092">
    <property type="entry name" value="N6_MTASE"/>
    <property type="match status" value="1"/>
</dbReference>
<dbReference type="GO" id="GO:0009307">
    <property type="term" value="P:DNA restriction-modification system"/>
    <property type="evidence" value="ECO:0007669"/>
    <property type="project" value="UniProtKB-KW"/>
</dbReference>
<dbReference type="GO" id="GO:0008170">
    <property type="term" value="F:N-methyltransferase activity"/>
    <property type="evidence" value="ECO:0007669"/>
    <property type="project" value="InterPro"/>
</dbReference>
<dbReference type="AlphaFoldDB" id="V8C7Z0"/>
<keyword evidence="2" id="KW-0680">Restriction system</keyword>
<dbReference type="REBASE" id="94925">
    <property type="entry name" value="M.Hma5501ORF1323P"/>
</dbReference>
<dbReference type="STRING" id="1357400.HMPREF2086_01323"/>
<reference evidence="4 5" key="1">
    <citation type="journal article" date="2014" name="Genome Announc.">
        <title>Draft genome sequences of six enterohepatic helicobacter species isolated from humans and one from rhesus macaques.</title>
        <authorList>
            <person name="Shen Z."/>
            <person name="Sheh A."/>
            <person name="Young S.K."/>
            <person name="Abouelliel A."/>
            <person name="Ward D.V."/>
            <person name="Earl A.M."/>
            <person name="Fox J.G."/>
        </authorList>
    </citation>
    <scope>NUCLEOTIDE SEQUENCE [LARGE SCALE GENOMIC DNA]</scope>
    <source>
        <strain evidence="4 5">MIT 99-5501</strain>
    </source>
</reference>
<dbReference type="GO" id="GO:0003677">
    <property type="term" value="F:DNA binding"/>
    <property type="evidence" value="ECO:0007669"/>
    <property type="project" value="InterPro"/>
</dbReference>
<evidence type="ECO:0000256" key="1">
    <source>
        <dbReference type="ARBA" id="ARBA00006594"/>
    </source>
</evidence>
<dbReference type="EMBL" id="AZJI01000005">
    <property type="protein sequence ID" value="ETD23518.1"/>
    <property type="molecule type" value="Genomic_DNA"/>
</dbReference>
<accession>V8C7Z0</accession>
<proteinExistence type="inferred from homology"/>
<comment type="similarity">
    <text evidence="1">Belongs to the N(4)/N(6)-methyltransferase family.</text>
</comment>
<dbReference type="Proteomes" id="UP000018731">
    <property type="component" value="Unassembled WGS sequence"/>
</dbReference>
<dbReference type="Pfam" id="PF02384">
    <property type="entry name" value="N6_Mtase"/>
    <property type="match status" value="1"/>
</dbReference>
<evidence type="ECO:0000259" key="3">
    <source>
        <dbReference type="Pfam" id="PF02384"/>
    </source>
</evidence>
<dbReference type="PRINTS" id="PR00507">
    <property type="entry name" value="N12N6MTFRASE"/>
</dbReference>
<dbReference type="RefSeq" id="WP_023928065.1">
    <property type="nucleotide sequence ID" value="NZ_KI669454.1"/>
</dbReference>